<comment type="catalytic activity">
    <reaction evidence="9">
        <text>a 5,6-dihydrouridine in tRNA + NADP(+) = a uridine in tRNA + NADPH + H(+)</text>
        <dbReference type="Rhea" id="RHEA:23624"/>
        <dbReference type="Rhea" id="RHEA-COMP:13339"/>
        <dbReference type="Rhea" id="RHEA-COMP:13887"/>
        <dbReference type="ChEBI" id="CHEBI:15378"/>
        <dbReference type="ChEBI" id="CHEBI:57783"/>
        <dbReference type="ChEBI" id="CHEBI:58349"/>
        <dbReference type="ChEBI" id="CHEBI:65315"/>
        <dbReference type="ChEBI" id="CHEBI:74443"/>
    </reaction>
</comment>
<gene>
    <name evidence="15" type="ORF">COU18_03215</name>
</gene>
<dbReference type="GO" id="GO:0050660">
    <property type="term" value="F:flavin adenine dinucleotide binding"/>
    <property type="evidence" value="ECO:0007669"/>
    <property type="project" value="InterPro"/>
</dbReference>
<comment type="similarity">
    <text evidence="11">Belongs to the dus family.</text>
</comment>
<evidence type="ECO:0000256" key="8">
    <source>
        <dbReference type="ARBA" id="ARBA00023002"/>
    </source>
</evidence>
<feature type="binding site" evidence="13">
    <location>
        <position position="76"/>
    </location>
    <ligand>
        <name>FMN</name>
        <dbReference type="ChEBI" id="CHEBI:58210"/>
    </ligand>
</feature>
<evidence type="ECO:0000259" key="14">
    <source>
        <dbReference type="Pfam" id="PF01207"/>
    </source>
</evidence>
<dbReference type="GO" id="GO:0000049">
    <property type="term" value="F:tRNA binding"/>
    <property type="evidence" value="ECO:0007669"/>
    <property type="project" value="UniProtKB-KW"/>
</dbReference>
<dbReference type="InterPro" id="IPR035587">
    <property type="entry name" value="DUS-like_FMN-bd"/>
</dbReference>
<evidence type="ECO:0000313" key="16">
    <source>
        <dbReference type="Proteomes" id="UP000231192"/>
    </source>
</evidence>
<dbReference type="Pfam" id="PF01207">
    <property type="entry name" value="Dus"/>
    <property type="match status" value="1"/>
</dbReference>
<evidence type="ECO:0000313" key="15">
    <source>
        <dbReference type="EMBL" id="PIR83665.1"/>
    </source>
</evidence>
<dbReference type="InterPro" id="IPR001269">
    <property type="entry name" value="DUS_fam"/>
</dbReference>
<comment type="caution">
    <text evidence="15">The sequence shown here is derived from an EMBL/GenBank/DDBJ whole genome shotgun (WGS) entry which is preliminary data.</text>
</comment>
<keyword evidence="4 11" id="KW-0288">FMN</keyword>
<protein>
    <recommendedName>
        <fullName evidence="11">tRNA-dihydrouridine synthase</fullName>
        <ecNumber evidence="11">1.3.1.-</ecNumber>
    </recommendedName>
</protein>
<evidence type="ECO:0000256" key="7">
    <source>
        <dbReference type="ARBA" id="ARBA00022884"/>
    </source>
</evidence>
<comment type="function">
    <text evidence="1 11">Catalyzes the synthesis of 5,6-dihydrouridine (D), a modified base found in the D-loop of most tRNAs, via the reduction of the C5-C6 double bond in target uridines.</text>
</comment>
<comment type="catalytic activity">
    <reaction evidence="10">
        <text>a 5,6-dihydrouridine in tRNA + NAD(+) = a uridine in tRNA + NADH + H(+)</text>
        <dbReference type="Rhea" id="RHEA:54452"/>
        <dbReference type="Rhea" id="RHEA-COMP:13339"/>
        <dbReference type="Rhea" id="RHEA-COMP:13887"/>
        <dbReference type="ChEBI" id="CHEBI:15378"/>
        <dbReference type="ChEBI" id="CHEBI:57540"/>
        <dbReference type="ChEBI" id="CHEBI:57945"/>
        <dbReference type="ChEBI" id="CHEBI:65315"/>
        <dbReference type="ChEBI" id="CHEBI:74443"/>
    </reaction>
</comment>
<dbReference type="EMBL" id="PFBK01000008">
    <property type="protein sequence ID" value="PIR83665.1"/>
    <property type="molecule type" value="Genomic_DNA"/>
</dbReference>
<evidence type="ECO:0000256" key="13">
    <source>
        <dbReference type="PIRSR" id="PIRSR006621-2"/>
    </source>
</evidence>
<dbReference type="PANTHER" id="PTHR45846">
    <property type="entry name" value="TRNA-DIHYDROURIDINE(47) SYNTHASE [NAD(P)(+)]-LIKE"/>
    <property type="match status" value="1"/>
</dbReference>
<dbReference type="Proteomes" id="UP000231192">
    <property type="component" value="Unassembled WGS sequence"/>
</dbReference>
<keyword evidence="5 11" id="KW-0819">tRNA processing</keyword>
<feature type="active site" description="Proton donor" evidence="12">
    <location>
        <position position="106"/>
    </location>
</feature>
<evidence type="ECO:0000256" key="9">
    <source>
        <dbReference type="ARBA" id="ARBA00048205"/>
    </source>
</evidence>
<feature type="binding site" evidence="13">
    <location>
        <position position="144"/>
    </location>
    <ligand>
        <name>FMN</name>
        <dbReference type="ChEBI" id="CHEBI:58210"/>
    </ligand>
</feature>
<dbReference type="Gene3D" id="1.10.1200.80">
    <property type="entry name" value="Putative flavin oxidoreducatase, domain 2"/>
    <property type="match status" value="1"/>
</dbReference>
<dbReference type="InterPro" id="IPR024036">
    <property type="entry name" value="tRNA-dHydroUridine_Synthase_C"/>
</dbReference>
<feature type="binding site" evidence="13">
    <location>
        <begin position="240"/>
        <end position="241"/>
    </location>
    <ligand>
        <name>FMN</name>
        <dbReference type="ChEBI" id="CHEBI:58210"/>
    </ligand>
</feature>
<accession>A0A2H0UD04</accession>
<keyword evidence="13" id="KW-0547">Nucleotide-binding</keyword>
<evidence type="ECO:0000256" key="1">
    <source>
        <dbReference type="ARBA" id="ARBA00002790"/>
    </source>
</evidence>
<dbReference type="InterPro" id="IPR013785">
    <property type="entry name" value="Aldolase_TIM"/>
</dbReference>
<keyword evidence="3 11" id="KW-0285">Flavoprotein</keyword>
<dbReference type="SUPFAM" id="SSF51395">
    <property type="entry name" value="FMN-linked oxidoreductases"/>
    <property type="match status" value="1"/>
</dbReference>
<sequence>MENFWEKLPRPFFALAPLEDVTDAAFRRLIARYGKPAVMFTEFTSADGLVLAPPEGQRMLRKKLIYGEDERPIVAQLFTANPEHMEKIAYMIAELGFDGFDINMGCPVDEVVRQGCGAALIKNPVLARELIRAAKRSGLPVSLKTRIGYNTDELDSWLPELLAEEPVAITIHARTRKEMSDVPARWDTVARAVQIRNAIQNPRGDTSWIKTLIIGNGDVKDIADARAKAAETKCDGVMLGRAIYGNPWLFNDLRNRYNGFVNRYMPTSEERLQALSEHLAFFDELLGDTTNYATMKKHFKAYISGWDGAKELRMRMMETENVVEAQAILASAILPE</sequence>
<feature type="binding site" evidence="13">
    <location>
        <position position="172"/>
    </location>
    <ligand>
        <name>FMN</name>
        <dbReference type="ChEBI" id="CHEBI:58210"/>
    </ligand>
</feature>
<dbReference type="PIRSF" id="PIRSF006621">
    <property type="entry name" value="Dus"/>
    <property type="match status" value="1"/>
</dbReference>
<dbReference type="EC" id="1.3.1.-" evidence="11"/>
<dbReference type="PANTHER" id="PTHR45846:SF1">
    <property type="entry name" value="TRNA-DIHYDROURIDINE(47) SYNTHASE [NAD(P)(+)]-LIKE"/>
    <property type="match status" value="1"/>
</dbReference>
<keyword evidence="6" id="KW-0521">NADP</keyword>
<dbReference type="AlphaFoldDB" id="A0A2H0UD04"/>
<evidence type="ECO:0000256" key="3">
    <source>
        <dbReference type="ARBA" id="ARBA00022630"/>
    </source>
</evidence>
<evidence type="ECO:0000256" key="5">
    <source>
        <dbReference type="ARBA" id="ARBA00022694"/>
    </source>
</evidence>
<evidence type="ECO:0000256" key="11">
    <source>
        <dbReference type="PIRNR" id="PIRNR006621"/>
    </source>
</evidence>
<evidence type="ECO:0000256" key="12">
    <source>
        <dbReference type="PIRSR" id="PIRSR006621-1"/>
    </source>
</evidence>
<keyword evidence="7" id="KW-0694">RNA-binding</keyword>
<evidence type="ECO:0000256" key="10">
    <source>
        <dbReference type="ARBA" id="ARBA00048802"/>
    </source>
</evidence>
<reference evidence="16" key="1">
    <citation type="submission" date="2017-09" db="EMBL/GenBank/DDBJ databases">
        <title>Depth-based differentiation of microbial function through sediment-hosted aquifers and enrichment of novel symbionts in the deep terrestrial subsurface.</title>
        <authorList>
            <person name="Probst A.J."/>
            <person name="Ladd B."/>
            <person name="Jarett J.K."/>
            <person name="Geller-Mcgrath D.E."/>
            <person name="Sieber C.M.K."/>
            <person name="Emerson J.B."/>
            <person name="Anantharaman K."/>
            <person name="Thomas B.C."/>
            <person name="Malmstrom R."/>
            <person name="Stieglmeier M."/>
            <person name="Klingl A."/>
            <person name="Woyke T."/>
            <person name="Ryan C.M."/>
            <person name="Banfield J.F."/>
        </authorList>
    </citation>
    <scope>NUCLEOTIDE SEQUENCE [LARGE SCALE GENOMIC DNA]</scope>
</reference>
<keyword evidence="8 11" id="KW-0560">Oxidoreductase</keyword>
<organism evidence="15 16">
    <name type="scientific">Candidatus Kaiserbacteria bacterium CG10_big_fil_rev_8_21_14_0_10_51_14</name>
    <dbReference type="NCBI Taxonomy" id="1974610"/>
    <lineage>
        <taxon>Bacteria</taxon>
        <taxon>Candidatus Kaiseribacteriota</taxon>
    </lineage>
</organism>
<dbReference type="Gene3D" id="3.20.20.70">
    <property type="entry name" value="Aldolase class I"/>
    <property type="match status" value="1"/>
</dbReference>
<dbReference type="CDD" id="cd02801">
    <property type="entry name" value="DUS_like_FMN"/>
    <property type="match status" value="1"/>
</dbReference>
<feature type="domain" description="DUS-like FMN-binding" evidence="14">
    <location>
        <begin position="15"/>
        <end position="331"/>
    </location>
</feature>
<evidence type="ECO:0000256" key="6">
    <source>
        <dbReference type="ARBA" id="ARBA00022857"/>
    </source>
</evidence>
<keyword evidence="2" id="KW-0820">tRNA-binding</keyword>
<comment type="cofactor">
    <cofactor evidence="11 13">
        <name>FMN</name>
        <dbReference type="ChEBI" id="CHEBI:58210"/>
    </cofactor>
</comment>
<evidence type="ECO:0000256" key="4">
    <source>
        <dbReference type="ARBA" id="ARBA00022643"/>
    </source>
</evidence>
<proteinExistence type="inferred from homology"/>
<evidence type="ECO:0000256" key="2">
    <source>
        <dbReference type="ARBA" id="ARBA00022555"/>
    </source>
</evidence>
<dbReference type="GO" id="GO:0017150">
    <property type="term" value="F:tRNA dihydrouridine synthase activity"/>
    <property type="evidence" value="ECO:0007669"/>
    <property type="project" value="InterPro"/>
</dbReference>
<name>A0A2H0UD04_9BACT</name>